<dbReference type="PANTHER" id="PTHR42648">
    <property type="entry name" value="TRANSPOSASE, PUTATIVE-RELATED"/>
    <property type="match status" value="1"/>
</dbReference>
<dbReference type="InterPro" id="IPR054722">
    <property type="entry name" value="PolX-like_BBD"/>
</dbReference>
<keyword evidence="14" id="KW-0917">Virion maturation</keyword>
<dbReference type="InterPro" id="IPR012337">
    <property type="entry name" value="RNaseH-like_sf"/>
</dbReference>
<dbReference type="GO" id="GO:0008233">
    <property type="term" value="F:peptidase activity"/>
    <property type="evidence" value="ECO:0007669"/>
    <property type="project" value="UniProtKB-KW"/>
</dbReference>
<dbReference type="InterPro" id="IPR039537">
    <property type="entry name" value="Retrotran_Ty1/copia-like"/>
</dbReference>
<evidence type="ECO:0000256" key="7">
    <source>
        <dbReference type="ARBA" id="ARBA00022759"/>
    </source>
</evidence>
<feature type="compositionally biased region" description="Polar residues" evidence="16">
    <location>
        <begin position="319"/>
        <end position="331"/>
    </location>
</feature>
<evidence type="ECO:0000256" key="1">
    <source>
        <dbReference type="ARBA" id="ARBA00002180"/>
    </source>
</evidence>
<evidence type="ECO:0000256" key="10">
    <source>
        <dbReference type="ARBA" id="ARBA00022842"/>
    </source>
</evidence>
<keyword evidence="13" id="KW-0548">Nucleotidyltransferase</keyword>
<comment type="function">
    <text evidence="1">The aspartyl protease (PR) mediates the proteolytic cleavages of the Gag and Gag-Pol polyproteins after assembly of the VLP.</text>
</comment>
<dbReference type="Pfam" id="PF00665">
    <property type="entry name" value="rve"/>
    <property type="match status" value="1"/>
</dbReference>
<dbReference type="GO" id="GO:0006508">
    <property type="term" value="P:proteolysis"/>
    <property type="evidence" value="ECO:0007669"/>
    <property type="project" value="UniProtKB-KW"/>
</dbReference>
<dbReference type="GO" id="GO:0006310">
    <property type="term" value="P:DNA recombination"/>
    <property type="evidence" value="ECO:0007669"/>
    <property type="project" value="UniProtKB-KW"/>
</dbReference>
<dbReference type="Proteomes" id="UP001165121">
    <property type="component" value="Unassembled WGS sequence"/>
</dbReference>
<dbReference type="PANTHER" id="PTHR42648:SF11">
    <property type="entry name" value="TRANSPOSON TY4-P GAG-POL POLYPROTEIN"/>
    <property type="match status" value="1"/>
</dbReference>
<feature type="compositionally biased region" description="Low complexity" evidence="16">
    <location>
        <begin position="346"/>
        <end position="356"/>
    </location>
</feature>
<feature type="compositionally biased region" description="Basic and acidic residues" evidence="16">
    <location>
        <begin position="276"/>
        <end position="296"/>
    </location>
</feature>
<keyword evidence="6" id="KW-0547">Nucleotide-binding</keyword>
<dbReference type="SUPFAM" id="SSF53098">
    <property type="entry name" value="Ribonuclease H-like"/>
    <property type="match status" value="1"/>
</dbReference>
<dbReference type="GO" id="GO:0003887">
    <property type="term" value="F:DNA-directed DNA polymerase activity"/>
    <property type="evidence" value="ECO:0007669"/>
    <property type="project" value="UniProtKB-KW"/>
</dbReference>
<evidence type="ECO:0000256" key="13">
    <source>
        <dbReference type="ARBA" id="ARBA00022932"/>
    </source>
</evidence>
<evidence type="ECO:0000256" key="15">
    <source>
        <dbReference type="ARBA" id="ARBA00023172"/>
    </source>
</evidence>
<keyword evidence="4" id="KW-0540">Nuclease</keyword>
<keyword evidence="15" id="KW-0233">DNA recombination</keyword>
<dbReference type="Gene3D" id="3.30.420.10">
    <property type="entry name" value="Ribonuclease H-like superfamily/Ribonuclease H"/>
    <property type="match status" value="1"/>
</dbReference>
<gene>
    <name evidence="18" type="ORF">Pfra01_001618800</name>
</gene>
<dbReference type="GO" id="GO:0003964">
    <property type="term" value="F:RNA-directed DNA polymerase activity"/>
    <property type="evidence" value="ECO:0007669"/>
    <property type="project" value="UniProtKB-KW"/>
</dbReference>
<keyword evidence="13" id="KW-0808">Transferase</keyword>
<protein>
    <submittedName>
        <fullName evidence="18">Unnamed protein product</fullName>
    </submittedName>
</protein>
<evidence type="ECO:0000256" key="9">
    <source>
        <dbReference type="ARBA" id="ARBA00022840"/>
    </source>
</evidence>
<keyword evidence="5" id="KW-0479">Metal-binding</keyword>
<evidence type="ECO:0000256" key="2">
    <source>
        <dbReference type="ARBA" id="ARBA00022612"/>
    </source>
</evidence>
<dbReference type="InterPro" id="IPR036397">
    <property type="entry name" value="RNaseH_sf"/>
</dbReference>
<reference evidence="18" key="1">
    <citation type="submission" date="2023-04" db="EMBL/GenBank/DDBJ databases">
        <title>Phytophthora fragariaefolia NBRC 109709.</title>
        <authorList>
            <person name="Ichikawa N."/>
            <person name="Sato H."/>
            <person name="Tonouchi N."/>
        </authorList>
    </citation>
    <scope>NUCLEOTIDE SEQUENCE</scope>
    <source>
        <strain evidence="18">NBRC 109709</strain>
    </source>
</reference>
<dbReference type="GO" id="GO:0003676">
    <property type="term" value="F:nucleic acid binding"/>
    <property type="evidence" value="ECO:0007669"/>
    <property type="project" value="InterPro"/>
</dbReference>
<dbReference type="Pfam" id="PF22936">
    <property type="entry name" value="Pol_BBD"/>
    <property type="match status" value="1"/>
</dbReference>
<evidence type="ECO:0000313" key="19">
    <source>
        <dbReference type="Proteomes" id="UP001165121"/>
    </source>
</evidence>
<evidence type="ECO:0000256" key="12">
    <source>
        <dbReference type="ARBA" id="ARBA00022918"/>
    </source>
</evidence>
<organism evidence="18 19">
    <name type="scientific">Phytophthora fragariaefolia</name>
    <dbReference type="NCBI Taxonomy" id="1490495"/>
    <lineage>
        <taxon>Eukaryota</taxon>
        <taxon>Sar</taxon>
        <taxon>Stramenopiles</taxon>
        <taxon>Oomycota</taxon>
        <taxon>Peronosporomycetes</taxon>
        <taxon>Peronosporales</taxon>
        <taxon>Peronosporaceae</taxon>
        <taxon>Phytophthora</taxon>
    </lineage>
</organism>
<keyword evidence="19" id="KW-1185">Reference proteome</keyword>
<keyword evidence="8" id="KW-0378">Hydrolase</keyword>
<keyword evidence="7" id="KW-0255">Endonuclease</keyword>
<dbReference type="OrthoDB" id="126193at2759"/>
<evidence type="ECO:0000256" key="14">
    <source>
        <dbReference type="ARBA" id="ARBA00023113"/>
    </source>
</evidence>
<comment type="caution">
    <text evidence="18">The sequence shown here is derived from an EMBL/GenBank/DDBJ whole genome shotgun (WGS) entry which is preliminary data.</text>
</comment>
<evidence type="ECO:0000256" key="8">
    <source>
        <dbReference type="ARBA" id="ARBA00022801"/>
    </source>
</evidence>
<keyword evidence="11" id="KW-0229">DNA integration</keyword>
<proteinExistence type="predicted"/>
<keyword evidence="9" id="KW-0067">ATP-binding</keyword>
<keyword evidence="10" id="KW-0460">Magnesium</keyword>
<accession>A0A9W7CY91</accession>
<feature type="region of interest" description="Disordered" evidence="16">
    <location>
        <begin position="276"/>
        <end position="368"/>
    </location>
</feature>
<dbReference type="InterPro" id="IPR001584">
    <property type="entry name" value="Integrase_cat-core"/>
</dbReference>
<evidence type="ECO:0000259" key="17">
    <source>
        <dbReference type="PROSITE" id="PS50994"/>
    </source>
</evidence>
<dbReference type="GO" id="GO:0005524">
    <property type="term" value="F:ATP binding"/>
    <property type="evidence" value="ECO:0007669"/>
    <property type="project" value="UniProtKB-KW"/>
</dbReference>
<keyword evidence="13" id="KW-0239">DNA-directed DNA polymerase</keyword>
<evidence type="ECO:0000256" key="6">
    <source>
        <dbReference type="ARBA" id="ARBA00022741"/>
    </source>
</evidence>
<dbReference type="EMBL" id="BSXT01001806">
    <property type="protein sequence ID" value="GMF45342.1"/>
    <property type="molecule type" value="Genomic_DNA"/>
</dbReference>
<dbReference type="GO" id="GO:0015074">
    <property type="term" value="P:DNA integration"/>
    <property type="evidence" value="ECO:0007669"/>
    <property type="project" value="UniProtKB-KW"/>
</dbReference>
<name>A0A9W7CY91_9STRA</name>
<evidence type="ECO:0000256" key="16">
    <source>
        <dbReference type="SAM" id="MobiDB-lite"/>
    </source>
</evidence>
<dbReference type="GO" id="GO:0004519">
    <property type="term" value="F:endonuclease activity"/>
    <property type="evidence" value="ECO:0007669"/>
    <property type="project" value="UniProtKB-KW"/>
</dbReference>
<feature type="compositionally biased region" description="Acidic residues" evidence="16">
    <location>
        <begin position="357"/>
        <end position="367"/>
    </location>
</feature>
<dbReference type="AlphaFoldDB" id="A0A9W7CY91"/>
<evidence type="ECO:0000313" key="18">
    <source>
        <dbReference type="EMBL" id="GMF45342.1"/>
    </source>
</evidence>
<evidence type="ECO:0000256" key="4">
    <source>
        <dbReference type="ARBA" id="ARBA00022722"/>
    </source>
</evidence>
<evidence type="ECO:0000256" key="11">
    <source>
        <dbReference type="ARBA" id="ARBA00022908"/>
    </source>
</evidence>
<sequence>MAKENKSDFSGLKFNGKASDFQRWKDAVLAHLTQMTNRRRVTEIQAGRSAPTLGYQEQESYLRDLFNQTLPHGYMTQLSVPLESQPVPQFWRQLEADFGKSNAMGMVELIAEFERTLAMNFSSISELFQRIRAVRNRLNRQGQEALHVHLLPSQLMIGKVLALIPSHLWGPSVTFTPEEFTIEKVEKKMKSIFGNKSRAEIQSMGKAASSVPVNHAASVGAGGKRDPTKKLGKRKGSIDEAACFYCKGKYNEMGGVGPHFMQDCPKRKHDMALGAGRKDIHSEPKPLKIRKTDHASVQKVQPAKQEVPVEIPVDAASLQKLNNSQSGTTEPTSEDLPVTPGRDSTPDSPVVSSGPDSDSDEDMDDFDGKEVVPVNNAKVASAAEELERKAKAFEDTVSQCYPFLLKPLNELTENSWVLDTGCGHGLTGRASVFVAKSPNEDYMFTFGQGSKLRNTHLGTIKLHVMSPTGTKVVQFNNIALVPNATSNILSEYWLKRSGYQIIESSTAMYKFVLWKHKLVFVAKAFNGAYYIQACTMRERQVMCNAIKTMPCRPLSIPNQTKLESLLKEWHVRFGHVNKDKLVDMMSKQLVKGIPYGERSKLNQVNFFCSTCAEMKMRRMSYRSLHGTRDSRPISTIHMDTNGPMKTIGVYGTVGTIRYFLSIIDDQTSWRWTYVLRNKTEVNDKVKTLLLQLEREGKFTIRRIRSDGGTEFVNQAFNKLCKDKGILFQKSNAYCPEENGAAERDHQTKMGKVRCALKDAGMSERWWPEALMYMTYVQNRTPMSRLQNRTPFEKVYGKAPDVSDLHIWGSISSFGCVQ</sequence>
<feature type="domain" description="Integrase catalytic" evidence="17">
    <location>
        <begin position="628"/>
        <end position="798"/>
    </location>
</feature>
<keyword evidence="3" id="KW-0645">Protease</keyword>
<dbReference type="PROSITE" id="PS50994">
    <property type="entry name" value="INTEGRASE"/>
    <property type="match status" value="1"/>
</dbReference>
<evidence type="ECO:0000256" key="5">
    <source>
        <dbReference type="ARBA" id="ARBA00022723"/>
    </source>
</evidence>
<evidence type="ECO:0000256" key="3">
    <source>
        <dbReference type="ARBA" id="ARBA00022670"/>
    </source>
</evidence>
<keyword evidence="2" id="KW-1188">Viral release from host cell</keyword>
<keyword evidence="12" id="KW-0695">RNA-directed DNA polymerase</keyword>
<dbReference type="GO" id="GO:0046872">
    <property type="term" value="F:metal ion binding"/>
    <property type="evidence" value="ECO:0007669"/>
    <property type="project" value="UniProtKB-KW"/>
</dbReference>